<dbReference type="Pfam" id="PF00501">
    <property type="entry name" value="AMP-binding"/>
    <property type="match status" value="1"/>
</dbReference>
<feature type="domain" description="AMP-dependent synthetase/ligase" evidence="1">
    <location>
        <begin position="9"/>
        <end position="337"/>
    </location>
</feature>
<sequence length="465" mass="52500">MSFWLLQHDQGRPALIDETSGNRFSYGELAACVQQFARQWPSSEGKKLGFILCRNEWEPIVAYLASLQAGHAVSLLSDSIHPDLLQVLLEQYKPDWIFAPNEIGLDATYERANLSERYTMWNRLSSEQSKTGIHEQLAVLLSTSGTTGSPKLVRLSHRNIQANAESIAQYLGLTPLERPITTLPMQYSYGLSVINSHLQAGATLLLTNHSVTNKQFWDFFRAHEATSLAGVPFIYQLFERLRLQNLDLPSLRTLTQAGGRLDTRLVKHFHQLAREKQWRFFVMYGQTEATARMSYVPYEQLDGKEDSIGMAIPQGKLSIDEATGELIYHGPNVMMGYANNRDDLQKADELHGVLHTGDLAKQDADGYFYITGRLKRFIKLFGLRINLDEVERALESTVPVQVVCVGNDQKLVIVLEDEQYSQQVKQAAIEMFQLHASGIQVQVVPSIIRTPAGKVDYPKMAERVM</sequence>
<evidence type="ECO:0000313" key="3">
    <source>
        <dbReference type="Proteomes" id="UP000717624"/>
    </source>
</evidence>
<reference evidence="2" key="1">
    <citation type="submission" date="2021-01" db="EMBL/GenBank/DDBJ databases">
        <title>Genomic Encyclopedia of Type Strains, Phase IV (KMG-IV): sequencing the most valuable type-strain genomes for metagenomic binning, comparative biology and taxonomic classification.</title>
        <authorList>
            <person name="Goeker M."/>
        </authorList>
    </citation>
    <scope>NUCLEOTIDE SEQUENCE</scope>
    <source>
        <strain evidence="2">DSM 25523</strain>
    </source>
</reference>
<accession>A0A939BT61</accession>
<dbReference type="AlphaFoldDB" id="A0A939BT61"/>
<dbReference type="GO" id="GO:0016874">
    <property type="term" value="F:ligase activity"/>
    <property type="evidence" value="ECO:0007669"/>
    <property type="project" value="UniProtKB-KW"/>
</dbReference>
<dbReference type="PANTHER" id="PTHR43767">
    <property type="entry name" value="LONG-CHAIN-FATTY-ACID--COA LIGASE"/>
    <property type="match status" value="1"/>
</dbReference>
<dbReference type="RefSeq" id="WP_204519193.1">
    <property type="nucleotide sequence ID" value="NZ_BAABIN010000019.1"/>
</dbReference>
<name>A0A939BT61_9BACL</name>
<keyword evidence="3" id="KW-1185">Reference proteome</keyword>
<dbReference type="EMBL" id="JAFBEB010000012">
    <property type="protein sequence ID" value="MBM7591482.1"/>
    <property type="molecule type" value="Genomic_DNA"/>
</dbReference>
<evidence type="ECO:0000313" key="2">
    <source>
        <dbReference type="EMBL" id="MBM7591482.1"/>
    </source>
</evidence>
<gene>
    <name evidence="2" type="ORF">JOD01_003133</name>
</gene>
<protein>
    <submittedName>
        <fullName evidence="2">Acyl-CoA synthetase (AMP-forming)/AMP-acid ligase II</fullName>
    </submittedName>
</protein>
<evidence type="ECO:0000259" key="1">
    <source>
        <dbReference type="Pfam" id="PF00501"/>
    </source>
</evidence>
<dbReference type="Gene3D" id="3.40.50.12780">
    <property type="entry name" value="N-terminal domain of ligase-like"/>
    <property type="match status" value="1"/>
</dbReference>
<dbReference type="Proteomes" id="UP000717624">
    <property type="component" value="Unassembled WGS sequence"/>
</dbReference>
<dbReference type="InterPro" id="IPR000873">
    <property type="entry name" value="AMP-dep_synth/lig_dom"/>
</dbReference>
<dbReference type="SUPFAM" id="SSF56801">
    <property type="entry name" value="Acetyl-CoA synthetase-like"/>
    <property type="match status" value="1"/>
</dbReference>
<dbReference type="InterPro" id="IPR042099">
    <property type="entry name" value="ANL_N_sf"/>
</dbReference>
<comment type="caution">
    <text evidence="2">The sequence shown here is derived from an EMBL/GenBank/DDBJ whole genome shotgun (WGS) entry which is preliminary data.</text>
</comment>
<proteinExistence type="predicted"/>
<dbReference type="PANTHER" id="PTHR43767:SF10">
    <property type="entry name" value="SURFACTIN SYNTHASE SUBUNIT 1"/>
    <property type="match status" value="1"/>
</dbReference>
<keyword evidence="2" id="KW-0436">Ligase</keyword>
<dbReference type="InterPro" id="IPR050237">
    <property type="entry name" value="ATP-dep_AMP-bd_enzyme"/>
</dbReference>
<organism evidence="2 3">
    <name type="scientific">Brevibacillus fulvus</name>
    <dbReference type="NCBI Taxonomy" id="1125967"/>
    <lineage>
        <taxon>Bacteria</taxon>
        <taxon>Bacillati</taxon>
        <taxon>Bacillota</taxon>
        <taxon>Bacilli</taxon>
        <taxon>Bacillales</taxon>
        <taxon>Paenibacillaceae</taxon>
        <taxon>Brevibacillus</taxon>
    </lineage>
</organism>